<evidence type="ECO:0000313" key="2">
    <source>
        <dbReference type="EMBL" id="GAB0058199.1"/>
    </source>
</evidence>
<feature type="coiled-coil region" evidence="1">
    <location>
        <begin position="30"/>
        <end position="71"/>
    </location>
</feature>
<evidence type="ECO:0008006" key="4">
    <source>
        <dbReference type="Google" id="ProtNLM"/>
    </source>
</evidence>
<protein>
    <recommendedName>
        <fullName evidence="4">Cell division protein ZapB</fullName>
    </recommendedName>
</protein>
<gene>
    <name evidence="2" type="ORF">SIID45300_02544</name>
</gene>
<dbReference type="Gene3D" id="1.20.5.340">
    <property type="match status" value="1"/>
</dbReference>
<keyword evidence="3" id="KW-1185">Reference proteome</keyword>
<dbReference type="Proteomes" id="UP001628193">
    <property type="component" value="Unassembled WGS sequence"/>
</dbReference>
<name>A0ABQ0CBD3_9PROT</name>
<keyword evidence="1" id="KW-0175">Coiled coil</keyword>
<reference evidence="2 3" key="1">
    <citation type="submission" date="2024-05" db="EMBL/GenBank/DDBJ databases">
        <authorList>
            <consortium name="Candidatus Magnetaquicoccaceae bacterium FCR-1 genome sequencing consortium"/>
            <person name="Shimoshige H."/>
            <person name="Shimamura S."/>
            <person name="Taoka A."/>
            <person name="Kobayashi H."/>
            <person name="Maekawa T."/>
        </authorList>
    </citation>
    <scope>NUCLEOTIDE SEQUENCE [LARGE SCALE GENOMIC DNA]</scope>
    <source>
        <strain evidence="2 3">FCR-1</strain>
    </source>
</reference>
<proteinExistence type="predicted"/>
<organism evidence="2 3">
    <name type="scientific">Candidatus Magnetaquiglobus chichijimensis</name>
    <dbReference type="NCBI Taxonomy" id="3141448"/>
    <lineage>
        <taxon>Bacteria</taxon>
        <taxon>Pseudomonadati</taxon>
        <taxon>Pseudomonadota</taxon>
        <taxon>Magnetococcia</taxon>
        <taxon>Magnetococcales</taxon>
        <taxon>Candidatus Magnetaquicoccaceae</taxon>
        <taxon>Candidatus Magnetaquiglobus</taxon>
    </lineage>
</organism>
<evidence type="ECO:0000256" key="1">
    <source>
        <dbReference type="SAM" id="Coils"/>
    </source>
</evidence>
<reference evidence="2 3" key="2">
    <citation type="submission" date="2024-09" db="EMBL/GenBank/DDBJ databases">
        <title>Draft genome sequence of Candidatus Magnetaquicoccaceae bacterium FCR-1.</title>
        <authorList>
            <person name="Shimoshige H."/>
            <person name="Shimamura S."/>
            <person name="Taoka A."/>
            <person name="Kobayashi H."/>
            <person name="Maekawa T."/>
        </authorList>
    </citation>
    <scope>NUCLEOTIDE SEQUENCE [LARGE SCALE GENOMIC DNA]</scope>
    <source>
        <strain evidence="2 3">FCR-1</strain>
    </source>
</reference>
<comment type="caution">
    <text evidence="2">The sequence shown here is derived from an EMBL/GenBank/DDBJ whole genome shotgun (WGS) entry which is preliminary data.</text>
</comment>
<dbReference type="RefSeq" id="WP_420905877.1">
    <property type="nucleotide sequence ID" value="NZ_BAAFGK010000004.1"/>
</dbReference>
<accession>A0ABQ0CBD3</accession>
<sequence length="88" mass="10044">MNGIPVDQDDKLAVSMSGLEQRWNDMARTIREQRDQIVAMNGQAEAQKEAIEDLESQVLMLQERTDALEAEKVRVIARIEGLLGRYEE</sequence>
<evidence type="ECO:0000313" key="3">
    <source>
        <dbReference type="Proteomes" id="UP001628193"/>
    </source>
</evidence>
<dbReference type="EMBL" id="BAAFGK010000004">
    <property type="protein sequence ID" value="GAB0058199.1"/>
    <property type="molecule type" value="Genomic_DNA"/>
</dbReference>